<dbReference type="NCBIfam" id="TIGR00244">
    <property type="entry name" value="transcriptional regulator NrdR"/>
    <property type="match status" value="1"/>
</dbReference>
<protein>
    <recommendedName>
        <fullName evidence="8">Transcriptional repressor NrdR</fullName>
    </recommendedName>
</protein>
<evidence type="ECO:0000313" key="10">
    <source>
        <dbReference type="EMBL" id="TRO82623.1"/>
    </source>
</evidence>
<dbReference type="GO" id="GO:0045892">
    <property type="term" value="P:negative regulation of DNA-templated transcription"/>
    <property type="evidence" value="ECO:0007669"/>
    <property type="project" value="UniProtKB-UniRule"/>
</dbReference>
<evidence type="ECO:0000259" key="9">
    <source>
        <dbReference type="PROSITE" id="PS51161"/>
    </source>
</evidence>
<dbReference type="InterPro" id="IPR055173">
    <property type="entry name" value="NrdR-like_N"/>
</dbReference>
<dbReference type="GO" id="GO:0005524">
    <property type="term" value="F:ATP binding"/>
    <property type="evidence" value="ECO:0007669"/>
    <property type="project" value="UniProtKB-UniRule"/>
</dbReference>
<keyword evidence="2 8" id="KW-0547">Nucleotide-binding</keyword>
<keyword evidence="8" id="KW-0862">Zinc</keyword>
<name>A0A550JHG1_9BACT</name>
<dbReference type="Pfam" id="PF03477">
    <property type="entry name" value="ATP-cone"/>
    <property type="match status" value="1"/>
</dbReference>
<dbReference type="PROSITE" id="PS51161">
    <property type="entry name" value="ATP_CONE"/>
    <property type="match status" value="1"/>
</dbReference>
<keyword evidence="3 8" id="KW-0863">Zinc-finger</keyword>
<keyword evidence="4 8" id="KW-0067">ATP-binding</keyword>
<dbReference type="InterPro" id="IPR005144">
    <property type="entry name" value="ATP-cone_dom"/>
</dbReference>
<proteinExistence type="inferred from homology"/>
<dbReference type="AlphaFoldDB" id="A0A550JHG1"/>
<dbReference type="GO" id="GO:0008270">
    <property type="term" value="F:zinc ion binding"/>
    <property type="evidence" value="ECO:0007669"/>
    <property type="project" value="UniProtKB-UniRule"/>
</dbReference>
<comment type="caution">
    <text evidence="10">The sequence shown here is derived from an EMBL/GenBank/DDBJ whole genome shotgun (WGS) entry which is preliminary data.</text>
</comment>
<keyword evidence="8" id="KW-0479">Metal-binding</keyword>
<comment type="function">
    <text evidence="8">Negatively regulates transcription of bacterial ribonucleotide reductase nrd genes and operons by binding to NrdR-boxes.</text>
</comment>
<evidence type="ECO:0000256" key="6">
    <source>
        <dbReference type="ARBA" id="ARBA00023125"/>
    </source>
</evidence>
<evidence type="ECO:0000256" key="5">
    <source>
        <dbReference type="ARBA" id="ARBA00023015"/>
    </source>
</evidence>
<evidence type="ECO:0000256" key="2">
    <source>
        <dbReference type="ARBA" id="ARBA00022741"/>
    </source>
</evidence>
<dbReference type="PANTHER" id="PTHR30455">
    <property type="entry name" value="TRANSCRIPTIONAL REPRESSOR NRDR"/>
    <property type="match status" value="1"/>
</dbReference>
<evidence type="ECO:0000256" key="1">
    <source>
        <dbReference type="ARBA" id="ARBA00022491"/>
    </source>
</evidence>
<feature type="zinc finger region" evidence="8">
    <location>
        <begin position="3"/>
        <end position="34"/>
    </location>
</feature>
<comment type="cofactor">
    <cofactor evidence="8">
        <name>Zn(2+)</name>
        <dbReference type="ChEBI" id="CHEBI:29105"/>
    </cofactor>
    <text evidence="8">Binds 1 zinc ion.</text>
</comment>
<keyword evidence="6 8" id="KW-0238">DNA-binding</keyword>
<dbReference type="Proteomes" id="UP000317155">
    <property type="component" value="Unassembled WGS sequence"/>
</dbReference>
<dbReference type="GO" id="GO:0003677">
    <property type="term" value="F:DNA binding"/>
    <property type="evidence" value="ECO:0007669"/>
    <property type="project" value="UniProtKB-KW"/>
</dbReference>
<dbReference type="RefSeq" id="WP_092056794.1">
    <property type="nucleotide sequence ID" value="NZ_FOJJ01000023.1"/>
</dbReference>
<dbReference type="OrthoDB" id="9807461at2"/>
<keyword evidence="7 8" id="KW-0804">Transcription</keyword>
<evidence type="ECO:0000313" key="11">
    <source>
        <dbReference type="Proteomes" id="UP000317155"/>
    </source>
</evidence>
<dbReference type="InterPro" id="IPR003796">
    <property type="entry name" value="RNR_NrdR-like"/>
</dbReference>
<dbReference type="EMBL" id="VJVV01000003">
    <property type="protein sequence ID" value="TRO82623.1"/>
    <property type="molecule type" value="Genomic_DNA"/>
</dbReference>
<dbReference type="HAMAP" id="MF_00440">
    <property type="entry name" value="NrdR"/>
    <property type="match status" value="1"/>
</dbReference>
<evidence type="ECO:0000256" key="8">
    <source>
        <dbReference type="HAMAP-Rule" id="MF_00440"/>
    </source>
</evidence>
<keyword evidence="5 8" id="KW-0805">Transcription regulation</keyword>
<dbReference type="PANTHER" id="PTHR30455:SF2">
    <property type="entry name" value="TRANSCRIPTIONAL REPRESSOR NRDR"/>
    <property type="match status" value="1"/>
</dbReference>
<keyword evidence="11" id="KW-1185">Reference proteome</keyword>
<evidence type="ECO:0000256" key="7">
    <source>
        <dbReference type="ARBA" id="ARBA00023163"/>
    </source>
</evidence>
<evidence type="ECO:0000256" key="4">
    <source>
        <dbReference type="ARBA" id="ARBA00022840"/>
    </source>
</evidence>
<organism evidence="10 11">
    <name type="scientific">Trichloromonas acetexigens</name>
    <dbReference type="NCBI Taxonomy" id="38815"/>
    <lineage>
        <taxon>Bacteria</taxon>
        <taxon>Pseudomonadati</taxon>
        <taxon>Thermodesulfobacteriota</taxon>
        <taxon>Desulfuromonadia</taxon>
        <taxon>Desulfuromonadales</taxon>
        <taxon>Trichloromonadaceae</taxon>
        <taxon>Trichloromonas</taxon>
    </lineage>
</organism>
<comment type="similarity">
    <text evidence="8">Belongs to the NrdR family.</text>
</comment>
<feature type="domain" description="ATP-cone" evidence="9">
    <location>
        <begin position="49"/>
        <end position="139"/>
    </location>
</feature>
<evidence type="ECO:0000256" key="3">
    <source>
        <dbReference type="ARBA" id="ARBA00022771"/>
    </source>
</evidence>
<accession>A0A550JHG1</accession>
<sequence>MKCPFCSYHDTKVVDSRLGREGNNIRRRRECISCEKRFTTYERVEETLPLVVKKDSRRELFDRSKIIAGMQRACEKRPISIAVIEKEVDRLEQSLQESGEKEIESSRIGEAVMNILHELDEVAYVRFASVYRQFRDINEFMAELTDILAKGQGKKAP</sequence>
<keyword evidence="1 8" id="KW-0678">Repressor</keyword>
<gene>
    <name evidence="8 10" type="primary">nrdR</name>
    <name evidence="10" type="ORF">FL622_05395</name>
</gene>
<dbReference type="Pfam" id="PF22811">
    <property type="entry name" value="Zn_ribbon_NrdR"/>
    <property type="match status" value="1"/>
</dbReference>
<reference evidence="10 11" key="1">
    <citation type="submission" date="2019-07" db="EMBL/GenBank/DDBJ databases">
        <title>Insights of Desulfuromonas acetexigens electromicrobiology.</title>
        <authorList>
            <person name="Katuri K."/>
            <person name="Sapireddy V."/>
            <person name="Shaw D.R."/>
            <person name="Saikaly P."/>
        </authorList>
    </citation>
    <scope>NUCLEOTIDE SEQUENCE [LARGE SCALE GENOMIC DNA]</scope>
    <source>
        <strain evidence="10 11">2873</strain>
    </source>
</reference>